<proteinExistence type="inferred from homology"/>
<comment type="cofactor">
    <cofactor evidence="1 7">
        <name>Zn(2+)</name>
        <dbReference type="ChEBI" id="CHEBI:29105"/>
    </cofactor>
</comment>
<dbReference type="OrthoDB" id="334894at2"/>
<dbReference type="InterPro" id="IPR011032">
    <property type="entry name" value="GroES-like_sf"/>
</dbReference>
<dbReference type="Pfam" id="PF00107">
    <property type="entry name" value="ADH_zinc_N"/>
    <property type="match status" value="1"/>
</dbReference>
<dbReference type="SUPFAM" id="SSF50129">
    <property type="entry name" value="GroES-like"/>
    <property type="match status" value="1"/>
</dbReference>
<dbReference type="RefSeq" id="WP_046420809.1">
    <property type="nucleotide sequence ID" value="NZ_LBDA02000071.1"/>
</dbReference>
<reference evidence="9" key="1">
    <citation type="submission" date="2016-10" db="EMBL/GenBank/DDBJ databases">
        <title>Genome sequence of Streptomyces malaysiense MUSC 136.</title>
        <authorList>
            <person name="Lee L.-H."/>
            <person name="Ser H.-L."/>
        </authorList>
    </citation>
    <scope>NUCLEOTIDE SEQUENCE [LARGE SCALE GENOMIC DNA]</scope>
    <source>
        <strain evidence="9">MUSC 136</strain>
    </source>
</reference>
<evidence type="ECO:0000256" key="6">
    <source>
        <dbReference type="ARBA" id="ARBA00023027"/>
    </source>
</evidence>
<dbReference type="PROSITE" id="PS00059">
    <property type="entry name" value="ADH_ZINC"/>
    <property type="match status" value="1"/>
</dbReference>
<dbReference type="GO" id="GO:0005829">
    <property type="term" value="C:cytosol"/>
    <property type="evidence" value="ECO:0007669"/>
    <property type="project" value="TreeGrafter"/>
</dbReference>
<gene>
    <name evidence="9" type="ORF">VT52_027850</name>
</gene>
<comment type="caution">
    <text evidence="9">The sequence shown here is derived from an EMBL/GenBank/DDBJ whole genome shotgun (WGS) entry which is preliminary data.</text>
</comment>
<dbReference type="Proteomes" id="UP000034838">
    <property type="component" value="Unassembled WGS sequence"/>
</dbReference>
<evidence type="ECO:0000256" key="3">
    <source>
        <dbReference type="ARBA" id="ARBA00022723"/>
    </source>
</evidence>
<keyword evidence="3 7" id="KW-0479">Metal-binding</keyword>
<dbReference type="AlphaFoldDB" id="A0A1J4PU48"/>
<dbReference type="Gene3D" id="3.40.50.720">
    <property type="entry name" value="NAD(P)-binding Rossmann-like Domain"/>
    <property type="match status" value="1"/>
</dbReference>
<evidence type="ECO:0000256" key="2">
    <source>
        <dbReference type="ARBA" id="ARBA00008072"/>
    </source>
</evidence>
<dbReference type="InterPro" id="IPR002328">
    <property type="entry name" value="ADH_Zn_CS"/>
</dbReference>
<keyword evidence="10" id="KW-1185">Reference proteome</keyword>
<feature type="domain" description="Enoyl reductase (ER)" evidence="8">
    <location>
        <begin position="12"/>
        <end position="348"/>
    </location>
</feature>
<dbReference type="Gene3D" id="3.90.180.10">
    <property type="entry name" value="Medium-chain alcohol dehydrogenases, catalytic domain"/>
    <property type="match status" value="1"/>
</dbReference>
<organism evidence="9 10">
    <name type="scientific">Streptomyces malaysiense</name>
    <dbReference type="NCBI Taxonomy" id="1428626"/>
    <lineage>
        <taxon>Bacteria</taxon>
        <taxon>Bacillati</taxon>
        <taxon>Actinomycetota</taxon>
        <taxon>Actinomycetes</taxon>
        <taxon>Kitasatosporales</taxon>
        <taxon>Streptomycetaceae</taxon>
        <taxon>Streptomyces</taxon>
    </lineage>
</organism>
<evidence type="ECO:0000259" key="8">
    <source>
        <dbReference type="SMART" id="SM00829"/>
    </source>
</evidence>
<dbReference type="GO" id="GO:0051903">
    <property type="term" value="F:S-(hydroxymethyl)glutathione dehydrogenase [NAD(P)+] activity"/>
    <property type="evidence" value="ECO:0007669"/>
    <property type="project" value="TreeGrafter"/>
</dbReference>
<dbReference type="GO" id="GO:0008270">
    <property type="term" value="F:zinc ion binding"/>
    <property type="evidence" value="ECO:0007669"/>
    <property type="project" value="InterPro"/>
</dbReference>
<evidence type="ECO:0000256" key="7">
    <source>
        <dbReference type="RuleBase" id="RU361277"/>
    </source>
</evidence>
<dbReference type="SMART" id="SM00829">
    <property type="entry name" value="PKS_ER"/>
    <property type="match status" value="1"/>
</dbReference>
<keyword evidence="5" id="KW-0560">Oxidoreductase</keyword>
<dbReference type="EMBL" id="LBDA02000071">
    <property type="protein sequence ID" value="OIK24297.1"/>
    <property type="molecule type" value="Genomic_DNA"/>
</dbReference>
<evidence type="ECO:0000256" key="4">
    <source>
        <dbReference type="ARBA" id="ARBA00022833"/>
    </source>
</evidence>
<evidence type="ECO:0000313" key="10">
    <source>
        <dbReference type="Proteomes" id="UP000034838"/>
    </source>
</evidence>
<protein>
    <submittedName>
        <fullName evidence="9">Zn-dependent alcohol dehydrogenase</fullName>
    </submittedName>
</protein>
<keyword evidence="4 7" id="KW-0862">Zinc</keyword>
<dbReference type="Pfam" id="PF08240">
    <property type="entry name" value="ADH_N"/>
    <property type="match status" value="1"/>
</dbReference>
<dbReference type="FunFam" id="3.40.50.720:FF:000003">
    <property type="entry name" value="S-(hydroxymethyl)glutathione dehydrogenase"/>
    <property type="match status" value="1"/>
</dbReference>
<dbReference type="InterPro" id="IPR013149">
    <property type="entry name" value="ADH-like_C"/>
</dbReference>
<evidence type="ECO:0000313" key="9">
    <source>
        <dbReference type="EMBL" id="OIK24297.1"/>
    </source>
</evidence>
<dbReference type="SUPFAM" id="SSF51735">
    <property type="entry name" value="NAD(P)-binding Rossmann-fold domains"/>
    <property type="match status" value="1"/>
</dbReference>
<accession>A0A1J4PU48</accession>
<dbReference type="PANTHER" id="PTHR43880:SF12">
    <property type="entry name" value="ALCOHOL DEHYDROGENASE CLASS-3"/>
    <property type="match status" value="1"/>
</dbReference>
<evidence type="ECO:0000256" key="5">
    <source>
        <dbReference type="ARBA" id="ARBA00023002"/>
    </source>
</evidence>
<dbReference type="InterPro" id="IPR020843">
    <property type="entry name" value="ER"/>
</dbReference>
<comment type="similarity">
    <text evidence="2 7">Belongs to the zinc-containing alcohol dehydrogenase family.</text>
</comment>
<dbReference type="InterPro" id="IPR036291">
    <property type="entry name" value="NAD(P)-bd_dom_sf"/>
</dbReference>
<sequence length="350" mass="36435">MRGVVFDGRRVRVVDDLSVREPGPGEVLVAIAAAGLCHSDLSVVDGTIPFPVPVVLGHEGAGVVEAVGAGVTHVAPGDHVALSTLAGCGTCPECGRGRPTMCRHAIGRPGRPFTRAGAEPVHQFAANSAFAERTVVQAVQAVRVPDDMPLESAALIGCGVLTGVGAVLNRARVRCGDSVVVIGTGGVGLNVLQGARLAGALRIVAVDANPAKEAMAREFGATDFLTSADAVRELLPTGAGHVFECVGRVELIRQAVDLLDRHGQAILLGVPPAAAEASFRVSTLYLDKSILGCRYGSARPQRDIALYADLYRQGRLMLDELVSAVYPVEDFEKARADAEAGRVARAVLTF</sequence>
<dbReference type="PANTHER" id="PTHR43880">
    <property type="entry name" value="ALCOHOL DEHYDROGENASE"/>
    <property type="match status" value="1"/>
</dbReference>
<keyword evidence="6" id="KW-0520">NAD</keyword>
<dbReference type="GO" id="GO:0046294">
    <property type="term" value="P:formaldehyde catabolic process"/>
    <property type="evidence" value="ECO:0007669"/>
    <property type="project" value="TreeGrafter"/>
</dbReference>
<name>A0A1J4PU48_9ACTN</name>
<evidence type="ECO:0000256" key="1">
    <source>
        <dbReference type="ARBA" id="ARBA00001947"/>
    </source>
</evidence>
<dbReference type="InterPro" id="IPR013154">
    <property type="entry name" value="ADH-like_N"/>
</dbReference>